<accession>A0AAI8VU73</accession>
<feature type="compositionally biased region" description="Basic and acidic residues" evidence="1">
    <location>
        <begin position="32"/>
        <end position="59"/>
    </location>
</feature>
<dbReference type="Proteomes" id="UP001295740">
    <property type="component" value="Unassembled WGS sequence"/>
</dbReference>
<dbReference type="EMBL" id="CAUWAG010000018">
    <property type="protein sequence ID" value="CAJ2510754.1"/>
    <property type="molecule type" value="Genomic_DNA"/>
</dbReference>
<organism evidence="2 3">
    <name type="scientific">Anthostomella pinea</name>
    <dbReference type="NCBI Taxonomy" id="933095"/>
    <lineage>
        <taxon>Eukaryota</taxon>
        <taxon>Fungi</taxon>
        <taxon>Dikarya</taxon>
        <taxon>Ascomycota</taxon>
        <taxon>Pezizomycotina</taxon>
        <taxon>Sordariomycetes</taxon>
        <taxon>Xylariomycetidae</taxon>
        <taxon>Xylariales</taxon>
        <taxon>Xylariaceae</taxon>
        <taxon>Anthostomella</taxon>
    </lineage>
</organism>
<dbReference type="AlphaFoldDB" id="A0AAI8VU73"/>
<comment type="caution">
    <text evidence="2">The sequence shown here is derived from an EMBL/GenBank/DDBJ whole genome shotgun (WGS) entry which is preliminary data.</text>
</comment>
<evidence type="ECO:0000313" key="3">
    <source>
        <dbReference type="Proteomes" id="UP001295740"/>
    </source>
</evidence>
<protein>
    <submittedName>
        <fullName evidence="2">Uu.00g063790.m01.CDS01</fullName>
    </submittedName>
</protein>
<name>A0AAI8VU73_9PEZI</name>
<evidence type="ECO:0000256" key="1">
    <source>
        <dbReference type="SAM" id="MobiDB-lite"/>
    </source>
</evidence>
<keyword evidence="3" id="KW-1185">Reference proteome</keyword>
<evidence type="ECO:0000313" key="2">
    <source>
        <dbReference type="EMBL" id="CAJ2510754.1"/>
    </source>
</evidence>
<proteinExistence type="predicted"/>
<feature type="region of interest" description="Disordered" evidence="1">
    <location>
        <begin position="1"/>
        <end position="59"/>
    </location>
</feature>
<sequence length="59" mass="6743">MSNSNNDNNDISHLSDKPGKPPTWQNMLDQPNEIREQKKDEEYAKEQAAKADKQGSDKK</sequence>
<reference evidence="2" key="1">
    <citation type="submission" date="2023-10" db="EMBL/GenBank/DDBJ databases">
        <authorList>
            <person name="Hackl T."/>
        </authorList>
    </citation>
    <scope>NUCLEOTIDE SEQUENCE</scope>
</reference>
<gene>
    <name evidence="2" type="ORF">KHLLAP_LOCUS11222</name>
</gene>